<protein>
    <recommendedName>
        <fullName evidence="3">Glycosyltransferase family 31 protein</fullName>
    </recommendedName>
</protein>
<dbReference type="EMBL" id="JAPQKH010000001">
    <property type="protein sequence ID" value="KAJ5115799.1"/>
    <property type="molecule type" value="Genomic_DNA"/>
</dbReference>
<evidence type="ECO:0000313" key="1">
    <source>
        <dbReference type="EMBL" id="KAJ5115799.1"/>
    </source>
</evidence>
<sequence>MWVMVRHSEYFGPEVGPSEIGSSTSSPPCIFLYQRTGQAYIEIVNYPKESNCDVDIGLLRSLEYNGTIDYARWNIEVVQSKEFTEFSEALDIQPPTFNPIRVDAKEDVQRLDQNLCSPPIVIQAPPLKPPVDASHILFGVATTIERLDSSLEAFSRWASGTKARVVSIVEPDEFQNTTEVLQHAEQLDIRLHIIESDEEFLDRYYMLTRTLLELHDDTTQWAVIIDDDTFFPSMEGLVNDLASYDHTRPYYIGAPTESLQQMASFTFMAYGGAGVFLSIPLLKEIDVHYDDCYDNKDTGDKRVAWCVYTYTTTKLTWDRRLFQLDLTNDGSGFYESGRPLPLSVHHWKSPDWYPIDIVNMSKISDICGDDCQLRRWKLTDEWFLINGFSLVKYSSPMSAEDLASIEQTWEYYRWTEDDQYGFSIGPLRPRDNKKITYQLIGAVSEQNRVRQIYAREPDWGNDLENPQVLEIVWTLTS</sequence>
<gene>
    <name evidence="1" type="ORF">N7456_000147</name>
</gene>
<dbReference type="Proteomes" id="UP001149165">
    <property type="component" value="Unassembled WGS sequence"/>
</dbReference>
<dbReference type="Gene3D" id="3.90.550.50">
    <property type="match status" value="1"/>
</dbReference>
<organism evidence="1 2">
    <name type="scientific">Penicillium angulare</name>
    <dbReference type="NCBI Taxonomy" id="116970"/>
    <lineage>
        <taxon>Eukaryota</taxon>
        <taxon>Fungi</taxon>
        <taxon>Dikarya</taxon>
        <taxon>Ascomycota</taxon>
        <taxon>Pezizomycotina</taxon>
        <taxon>Eurotiomycetes</taxon>
        <taxon>Eurotiomycetidae</taxon>
        <taxon>Eurotiales</taxon>
        <taxon>Aspergillaceae</taxon>
        <taxon>Penicillium</taxon>
    </lineage>
</organism>
<reference evidence="1" key="2">
    <citation type="journal article" date="2023" name="IMA Fungus">
        <title>Comparative genomic study of the Penicillium genus elucidates a diverse pangenome and 15 lateral gene transfer events.</title>
        <authorList>
            <person name="Petersen C."/>
            <person name="Sorensen T."/>
            <person name="Nielsen M.R."/>
            <person name="Sondergaard T.E."/>
            <person name="Sorensen J.L."/>
            <person name="Fitzpatrick D.A."/>
            <person name="Frisvad J.C."/>
            <person name="Nielsen K.L."/>
        </authorList>
    </citation>
    <scope>NUCLEOTIDE SEQUENCE</scope>
    <source>
        <strain evidence="1">IBT 30069</strain>
    </source>
</reference>
<proteinExistence type="predicted"/>
<dbReference type="OrthoDB" id="414175at2759"/>
<comment type="caution">
    <text evidence="1">The sequence shown here is derived from an EMBL/GenBank/DDBJ whole genome shotgun (WGS) entry which is preliminary data.</text>
</comment>
<keyword evidence="2" id="KW-1185">Reference proteome</keyword>
<evidence type="ECO:0008006" key="3">
    <source>
        <dbReference type="Google" id="ProtNLM"/>
    </source>
</evidence>
<dbReference type="PANTHER" id="PTHR10811">
    <property type="entry name" value="FRINGE-RELATED"/>
    <property type="match status" value="1"/>
</dbReference>
<dbReference type="Pfam" id="PF04646">
    <property type="entry name" value="DUF604"/>
    <property type="match status" value="1"/>
</dbReference>
<evidence type="ECO:0000313" key="2">
    <source>
        <dbReference type="Proteomes" id="UP001149165"/>
    </source>
</evidence>
<dbReference type="AlphaFoldDB" id="A0A9W9GBH3"/>
<reference evidence="1" key="1">
    <citation type="submission" date="2022-11" db="EMBL/GenBank/DDBJ databases">
        <authorList>
            <person name="Petersen C."/>
        </authorList>
    </citation>
    <scope>NUCLEOTIDE SEQUENCE</scope>
    <source>
        <strain evidence="1">IBT 30069</strain>
    </source>
</reference>
<dbReference type="InterPro" id="IPR006740">
    <property type="entry name" value="DUF604"/>
</dbReference>
<name>A0A9W9GBH3_9EURO</name>
<accession>A0A9W9GBH3</accession>